<dbReference type="SUPFAM" id="SSF48452">
    <property type="entry name" value="TPR-like"/>
    <property type="match status" value="1"/>
</dbReference>
<name>A0ABV6IHA5_9BURK</name>
<keyword evidence="1" id="KW-0812">Transmembrane</keyword>
<dbReference type="EMBL" id="JBHLXJ010000016">
    <property type="protein sequence ID" value="MFC0351216.1"/>
    <property type="molecule type" value="Genomic_DNA"/>
</dbReference>
<gene>
    <name evidence="2" type="ORF">ACFFJH_15460</name>
</gene>
<sequence length="248" mass="27724">MPYLGVGLHVLVAIFFAVHAIRNRREMYWLMILFAFPLLGSIVYFFAIYLPDSRLQHGANKLTSAALKALDPGKELREAQQAFDLTPSAQNQMRLASAYLEAGDPQQAAVQYEACLRGPFATEREILFGAAKAGLQNQQGDAALELLLKIRQLHADFRKEQVGLLLAQAYALQGQNDAAREEFSKAAKDHGSVDAYAEYAIWALSVGDVATAQAQRQEIERMQKHWNNHHYAMHKPLLKRLEAAFSKA</sequence>
<dbReference type="InterPro" id="IPR011990">
    <property type="entry name" value="TPR-like_helical_dom_sf"/>
</dbReference>
<evidence type="ECO:0000313" key="3">
    <source>
        <dbReference type="Proteomes" id="UP001589844"/>
    </source>
</evidence>
<dbReference type="RefSeq" id="WP_390213830.1">
    <property type="nucleotide sequence ID" value="NZ_JBHLXJ010000016.1"/>
</dbReference>
<comment type="caution">
    <text evidence="2">The sequence shown here is derived from an EMBL/GenBank/DDBJ whole genome shotgun (WGS) entry which is preliminary data.</text>
</comment>
<dbReference type="PIRSF" id="PIRSF030959">
    <property type="entry name" value="UCP030959"/>
    <property type="match status" value="1"/>
</dbReference>
<reference evidence="2 3" key="1">
    <citation type="submission" date="2024-09" db="EMBL/GenBank/DDBJ databases">
        <authorList>
            <person name="Sun Q."/>
            <person name="Mori K."/>
        </authorList>
    </citation>
    <scope>NUCLEOTIDE SEQUENCE [LARGE SCALE GENOMIC DNA]</scope>
    <source>
        <strain evidence="2 3">CCM 8677</strain>
    </source>
</reference>
<proteinExistence type="predicted"/>
<evidence type="ECO:0008006" key="4">
    <source>
        <dbReference type="Google" id="ProtNLM"/>
    </source>
</evidence>
<dbReference type="InterPro" id="IPR014562">
    <property type="entry name" value="UCP030959_TPR_rpt-cont"/>
</dbReference>
<keyword evidence="3" id="KW-1185">Reference proteome</keyword>
<feature type="transmembrane region" description="Helical" evidence="1">
    <location>
        <begin position="30"/>
        <end position="50"/>
    </location>
</feature>
<keyword evidence="1" id="KW-0472">Membrane</keyword>
<keyword evidence="1" id="KW-1133">Transmembrane helix</keyword>
<dbReference type="Gene3D" id="1.25.40.10">
    <property type="entry name" value="Tetratricopeptide repeat domain"/>
    <property type="match status" value="1"/>
</dbReference>
<organism evidence="2 3">
    <name type="scientific">Undibacterium danionis</name>
    <dbReference type="NCBI Taxonomy" id="1812100"/>
    <lineage>
        <taxon>Bacteria</taxon>
        <taxon>Pseudomonadati</taxon>
        <taxon>Pseudomonadota</taxon>
        <taxon>Betaproteobacteria</taxon>
        <taxon>Burkholderiales</taxon>
        <taxon>Oxalobacteraceae</taxon>
        <taxon>Undibacterium</taxon>
    </lineage>
</organism>
<accession>A0ABV6IHA5</accession>
<protein>
    <recommendedName>
        <fullName evidence="4">Tetratricopeptide repeat protein</fullName>
    </recommendedName>
</protein>
<evidence type="ECO:0000313" key="2">
    <source>
        <dbReference type="EMBL" id="MFC0351216.1"/>
    </source>
</evidence>
<evidence type="ECO:0000256" key="1">
    <source>
        <dbReference type="SAM" id="Phobius"/>
    </source>
</evidence>
<dbReference type="Proteomes" id="UP001589844">
    <property type="component" value="Unassembled WGS sequence"/>
</dbReference>